<keyword evidence="2" id="KW-1185">Reference proteome</keyword>
<evidence type="ECO:0000313" key="2">
    <source>
        <dbReference type="Proteomes" id="UP001215598"/>
    </source>
</evidence>
<organism evidence="1 2">
    <name type="scientific">Mycena metata</name>
    <dbReference type="NCBI Taxonomy" id="1033252"/>
    <lineage>
        <taxon>Eukaryota</taxon>
        <taxon>Fungi</taxon>
        <taxon>Dikarya</taxon>
        <taxon>Basidiomycota</taxon>
        <taxon>Agaricomycotina</taxon>
        <taxon>Agaricomycetes</taxon>
        <taxon>Agaricomycetidae</taxon>
        <taxon>Agaricales</taxon>
        <taxon>Marasmiineae</taxon>
        <taxon>Mycenaceae</taxon>
        <taxon>Mycena</taxon>
    </lineage>
</organism>
<proteinExistence type="predicted"/>
<dbReference type="EMBL" id="JARKIB010000149">
    <property type="protein sequence ID" value="KAJ7731856.1"/>
    <property type="molecule type" value="Genomic_DNA"/>
</dbReference>
<sequence length="175" mass="18743">MALFLNPPNPARPLAQAFHLPQTQTLPPNLRRHRTTTLKILAPSTQPATPHDAPTQTPGVQGYSSIAALSCTAHPRRGPWPAAFLAPFYAQVRCAYRAGFELIRNLTYVACSARLARELSVGLELRVTTGHSGGGASAFFPHPPSLPLPSSYTPANTGTTCAKMLPDERYGVGCI</sequence>
<accession>A0AAD7HZI1</accession>
<comment type="caution">
    <text evidence="1">The sequence shown here is derived from an EMBL/GenBank/DDBJ whole genome shotgun (WGS) entry which is preliminary data.</text>
</comment>
<gene>
    <name evidence="1" type="ORF">B0H16DRAFT_1733044</name>
</gene>
<reference evidence="1" key="1">
    <citation type="submission" date="2023-03" db="EMBL/GenBank/DDBJ databases">
        <title>Massive genome expansion in bonnet fungi (Mycena s.s.) driven by repeated elements and novel gene families across ecological guilds.</title>
        <authorList>
            <consortium name="Lawrence Berkeley National Laboratory"/>
            <person name="Harder C.B."/>
            <person name="Miyauchi S."/>
            <person name="Viragh M."/>
            <person name="Kuo A."/>
            <person name="Thoen E."/>
            <person name="Andreopoulos B."/>
            <person name="Lu D."/>
            <person name="Skrede I."/>
            <person name="Drula E."/>
            <person name="Henrissat B."/>
            <person name="Morin E."/>
            <person name="Kohler A."/>
            <person name="Barry K."/>
            <person name="LaButti K."/>
            <person name="Morin E."/>
            <person name="Salamov A."/>
            <person name="Lipzen A."/>
            <person name="Mereny Z."/>
            <person name="Hegedus B."/>
            <person name="Baldrian P."/>
            <person name="Stursova M."/>
            <person name="Weitz H."/>
            <person name="Taylor A."/>
            <person name="Grigoriev I.V."/>
            <person name="Nagy L.G."/>
            <person name="Martin F."/>
            <person name="Kauserud H."/>
        </authorList>
    </citation>
    <scope>NUCLEOTIDE SEQUENCE</scope>
    <source>
        <strain evidence="1">CBHHK182m</strain>
    </source>
</reference>
<name>A0AAD7HZI1_9AGAR</name>
<protein>
    <submittedName>
        <fullName evidence="1">Uncharacterized protein</fullName>
    </submittedName>
</protein>
<evidence type="ECO:0000313" key="1">
    <source>
        <dbReference type="EMBL" id="KAJ7731856.1"/>
    </source>
</evidence>
<dbReference type="AlphaFoldDB" id="A0AAD7HZI1"/>
<dbReference type="Proteomes" id="UP001215598">
    <property type="component" value="Unassembled WGS sequence"/>
</dbReference>